<evidence type="ECO:0000256" key="8">
    <source>
        <dbReference type="ARBA" id="ARBA00022989"/>
    </source>
</evidence>
<dbReference type="RefSeq" id="WP_093391687.1">
    <property type="nucleotide sequence ID" value="NZ_LT629736.1"/>
</dbReference>
<keyword evidence="7 10" id="KW-0283">Flagellar rotation</keyword>
<comment type="subcellular location">
    <subcellularLocation>
        <location evidence="10">Cell inner membrane</location>
    </subcellularLocation>
    <subcellularLocation>
        <location evidence="2">Cell membrane</location>
        <topology evidence="2">Single-pass membrane protein</topology>
    </subcellularLocation>
</comment>
<dbReference type="Pfam" id="PF03748">
    <property type="entry name" value="FliL"/>
    <property type="match status" value="1"/>
</dbReference>
<keyword evidence="4" id="KW-1003">Cell membrane</keyword>
<keyword evidence="9 10" id="KW-0472">Membrane</keyword>
<dbReference type="GO" id="GO:0006935">
    <property type="term" value="P:chemotaxis"/>
    <property type="evidence" value="ECO:0007669"/>
    <property type="project" value="UniProtKB-KW"/>
</dbReference>
<evidence type="ECO:0000256" key="10">
    <source>
        <dbReference type="RuleBase" id="RU364125"/>
    </source>
</evidence>
<protein>
    <recommendedName>
        <fullName evidence="10">Flagellar protein FliL</fullName>
    </recommendedName>
</protein>
<organism evidence="11 12">
    <name type="scientific">Halopseudomonas xinjiangensis</name>
    <dbReference type="NCBI Taxonomy" id="487184"/>
    <lineage>
        <taxon>Bacteria</taxon>
        <taxon>Pseudomonadati</taxon>
        <taxon>Pseudomonadota</taxon>
        <taxon>Gammaproteobacteria</taxon>
        <taxon>Pseudomonadales</taxon>
        <taxon>Pseudomonadaceae</taxon>
        <taxon>Halopseudomonas</taxon>
    </lineage>
</organism>
<evidence type="ECO:0000313" key="11">
    <source>
        <dbReference type="EMBL" id="SDR89384.1"/>
    </source>
</evidence>
<dbReference type="STRING" id="487184.SAMN05216421_0526"/>
<proteinExistence type="inferred from homology"/>
<accession>A0A1H1MRK4</accession>
<dbReference type="PANTHER" id="PTHR35091">
    <property type="entry name" value="FLAGELLAR PROTEIN FLIL"/>
    <property type="match status" value="1"/>
</dbReference>
<keyword evidence="8 10" id="KW-1133">Transmembrane helix</keyword>
<comment type="similarity">
    <text evidence="3 10">Belongs to the FliL family.</text>
</comment>
<dbReference type="InterPro" id="IPR005503">
    <property type="entry name" value="FliL"/>
</dbReference>
<evidence type="ECO:0000256" key="7">
    <source>
        <dbReference type="ARBA" id="ARBA00022779"/>
    </source>
</evidence>
<dbReference type="PANTHER" id="PTHR35091:SF2">
    <property type="entry name" value="FLAGELLAR PROTEIN FLIL"/>
    <property type="match status" value="1"/>
</dbReference>
<gene>
    <name evidence="11" type="ORF">SAMN05216421_0526</name>
</gene>
<keyword evidence="5 10" id="KW-0145">Chemotaxis</keyword>
<evidence type="ECO:0000256" key="6">
    <source>
        <dbReference type="ARBA" id="ARBA00022692"/>
    </source>
</evidence>
<keyword evidence="10" id="KW-0997">Cell inner membrane</keyword>
<keyword evidence="11" id="KW-0969">Cilium</keyword>
<evidence type="ECO:0000313" key="12">
    <source>
        <dbReference type="Proteomes" id="UP000243207"/>
    </source>
</evidence>
<evidence type="ECO:0000256" key="4">
    <source>
        <dbReference type="ARBA" id="ARBA00022475"/>
    </source>
</evidence>
<evidence type="ECO:0000256" key="5">
    <source>
        <dbReference type="ARBA" id="ARBA00022500"/>
    </source>
</evidence>
<keyword evidence="12" id="KW-1185">Reference proteome</keyword>
<dbReference type="AlphaFoldDB" id="A0A1H1MRK4"/>
<keyword evidence="11" id="KW-0966">Cell projection</keyword>
<evidence type="ECO:0000256" key="3">
    <source>
        <dbReference type="ARBA" id="ARBA00008281"/>
    </source>
</evidence>
<dbReference type="GO" id="GO:0005886">
    <property type="term" value="C:plasma membrane"/>
    <property type="evidence" value="ECO:0007669"/>
    <property type="project" value="UniProtKB-SubCell"/>
</dbReference>
<feature type="transmembrane region" description="Helical" evidence="10">
    <location>
        <begin position="24"/>
        <end position="47"/>
    </location>
</feature>
<dbReference type="Proteomes" id="UP000243207">
    <property type="component" value="Chromosome I"/>
</dbReference>
<evidence type="ECO:0000256" key="1">
    <source>
        <dbReference type="ARBA" id="ARBA00002254"/>
    </source>
</evidence>
<dbReference type="GO" id="GO:0071978">
    <property type="term" value="P:bacterial-type flagellum-dependent swarming motility"/>
    <property type="evidence" value="ECO:0007669"/>
    <property type="project" value="TreeGrafter"/>
</dbReference>
<dbReference type="EMBL" id="LT629736">
    <property type="protein sequence ID" value="SDR89384.1"/>
    <property type="molecule type" value="Genomic_DNA"/>
</dbReference>
<keyword evidence="11" id="KW-0282">Flagellum</keyword>
<sequence>MARKQAEPAAADKDAKPAASRKKLFILIGAGVLALLVSVGGLLFFVLSGGSEQSAEEAVVVPAGKPVAIYQPLDPAFVVNYTHAGRQRYMQVNVVLMGRDAAGMATLTKHLPLVRNQLVMLFTSEEFDSLFTPDGKETLRQRATLAVQSLLEKEIGNPVVESVLFTNIVLQ</sequence>
<comment type="function">
    <text evidence="1 10">Controls the rotational direction of flagella during chemotaxis.</text>
</comment>
<evidence type="ECO:0000256" key="9">
    <source>
        <dbReference type="ARBA" id="ARBA00023136"/>
    </source>
</evidence>
<dbReference type="GO" id="GO:0009425">
    <property type="term" value="C:bacterial-type flagellum basal body"/>
    <property type="evidence" value="ECO:0007669"/>
    <property type="project" value="InterPro"/>
</dbReference>
<keyword evidence="6 10" id="KW-0812">Transmembrane</keyword>
<dbReference type="OrthoDB" id="5616092at2"/>
<reference evidence="12" key="1">
    <citation type="submission" date="2016-10" db="EMBL/GenBank/DDBJ databases">
        <authorList>
            <person name="Varghese N."/>
            <person name="Submissions S."/>
        </authorList>
    </citation>
    <scope>NUCLEOTIDE SEQUENCE [LARGE SCALE GENOMIC DNA]</scope>
    <source>
        <strain evidence="12">NRRL B-51270</strain>
    </source>
</reference>
<name>A0A1H1MRK4_9GAMM</name>
<evidence type="ECO:0000256" key="2">
    <source>
        <dbReference type="ARBA" id="ARBA00004162"/>
    </source>
</evidence>